<evidence type="ECO:0000259" key="1">
    <source>
        <dbReference type="Pfam" id="PF19054"/>
    </source>
</evidence>
<dbReference type="Proteomes" id="UP000683310">
    <property type="component" value="Chromosome"/>
</dbReference>
<evidence type="ECO:0000313" key="3">
    <source>
        <dbReference type="Proteomes" id="UP000683310"/>
    </source>
</evidence>
<keyword evidence="3" id="KW-1185">Reference proteome</keyword>
<dbReference type="InterPro" id="IPR043917">
    <property type="entry name" value="DUF5753"/>
</dbReference>
<proteinExistence type="predicted"/>
<name>A0ABX8CU08_9NOCA</name>
<feature type="domain" description="DUF5753" evidence="1">
    <location>
        <begin position="26"/>
        <end position="209"/>
    </location>
</feature>
<dbReference type="Pfam" id="PF19054">
    <property type="entry name" value="DUF5753"/>
    <property type="match status" value="1"/>
</dbReference>
<reference evidence="2 3" key="1">
    <citation type="submission" date="2021-04" db="EMBL/GenBank/DDBJ databases">
        <title>Nocardia tengchongensis.</title>
        <authorList>
            <person name="Zhuang k."/>
            <person name="Ran Y."/>
            <person name="Li W."/>
        </authorList>
    </citation>
    <scope>NUCLEOTIDE SEQUENCE [LARGE SCALE GENOMIC DNA]</scope>
    <source>
        <strain evidence="2 3">CFH S0057</strain>
    </source>
</reference>
<evidence type="ECO:0000313" key="2">
    <source>
        <dbReference type="EMBL" id="QVI23390.1"/>
    </source>
</evidence>
<sequence length="214" mass="24253">MHALRDIAKGRHPFAEYSALFNEQLMRFYGLETGAQNIRSFESTLIPGLLQTEDYIRVLMKSRVTTYRPTEVEQRVSARLQRQCLLTAPDPVEFSVVIGQAALMYKVGDDDVRSRQLQHLISMAERYPGTIEIRIVPYEAGGAIASLNSATFHLLDFKSARLPMLGWAESAAYFEVVDDPKRVTALDYLFSQIQSHALDRERSIELIKQVAGRS</sequence>
<protein>
    <submittedName>
        <fullName evidence="2">Transcriptional regulator</fullName>
    </submittedName>
</protein>
<dbReference type="EMBL" id="CP074371">
    <property type="protein sequence ID" value="QVI23390.1"/>
    <property type="molecule type" value="Genomic_DNA"/>
</dbReference>
<organism evidence="2 3">
    <name type="scientific">Nocardia tengchongensis</name>
    <dbReference type="NCBI Taxonomy" id="2055889"/>
    <lineage>
        <taxon>Bacteria</taxon>
        <taxon>Bacillati</taxon>
        <taxon>Actinomycetota</taxon>
        <taxon>Actinomycetes</taxon>
        <taxon>Mycobacteriales</taxon>
        <taxon>Nocardiaceae</taxon>
        <taxon>Nocardia</taxon>
    </lineage>
</organism>
<gene>
    <name evidence="2" type="ORF">KHQ06_11170</name>
</gene>
<accession>A0ABX8CU08</accession>